<comment type="subcellular location">
    <subcellularLocation>
        <location evidence="5">Nucleus</location>
    </subcellularLocation>
</comment>
<keyword evidence="4 5" id="KW-0804">Transcription</keyword>
<keyword evidence="2 5" id="KW-0805">Transcription regulation</keyword>
<evidence type="ECO:0000256" key="5">
    <source>
        <dbReference type="RuleBase" id="RU367031"/>
    </source>
</evidence>
<accession>A0A7J0E8T7</accession>
<dbReference type="InterPro" id="IPR005175">
    <property type="entry name" value="PPC_dom"/>
</dbReference>
<dbReference type="InterPro" id="IPR017956">
    <property type="entry name" value="AT_hook_DNA-bd_motif"/>
</dbReference>
<dbReference type="SMART" id="SM00384">
    <property type="entry name" value="AT_hook"/>
    <property type="match status" value="2"/>
</dbReference>
<evidence type="ECO:0000313" key="9">
    <source>
        <dbReference type="Proteomes" id="UP000585474"/>
    </source>
</evidence>
<protein>
    <recommendedName>
        <fullName evidence="5">AT-hook motif nuclear-localized protein</fullName>
    </recommendedName>
</protein>
<dbReference type="PROSITE" id="PS51742">
    <property type="entry name" value="PPC"/>
    <property type="match status" value="1"/>
</dbReference>
<reference evidence="8 9" key="1">
    <citation type="submission" date="2019-07" db="EMBL/GenBank/DDBJ databases">
        <title>De Novo Assembly of kiwifruit Actinidia rufa.</title>
        <authorList>
            <person name="Sugita-Konishi S."/>
            <person name="Sato K."/>
            <person name="Mori E."/>
            <person name="Abe Y."/>
            <person name="Kisaki G."/>
            <person name="Hamano K."/>
            <person name="Suezawa K."/>
            <person name="Otani M."/>
            <person name="Fukuda T."/>
            <person name="Manabe T."/>
            <person name="Gomi K."/>
            <person name="Tabuchi M."/>
            <person name="Akimitsu K."/>
            <person name="Kataoka I."/>
        </authorList>
    </citation>
    <scope>NUCLEOTIDE SEQUENCE [LARGE SCALE GENOMIC DNA]</scope>
    <source>
        <strain evidence="9">cv. Fuchu</strain>
    </source>
</reference>
<dbReference type="OrthoDB" id="1903967at2759"/>
<dbReference type="Pfam" id="PF03479">
    <property type="entry name" value="PCC"/>
    <property type="match status" value="1"/>
</dbReference>
<feature type="compositionally biased region" description="Polar residues" evidence="6">
    <location>
        <begin position="495"/>
        <end position="505"/>
    </location>
</feature>
<feature type="compositionally biased region" description="Polar residues" evidence="6">
    <location>
        <begin position="370"/>
        <end position="380"/>
    </location>
</feature>
<evidence type="ECO:0000256" key="1">
    <source>
        <dbReference type="ARBA" id="ARBA00003687"/>
    </source>
</evidence>
<proteinExistence type="predicted"/>
<evidence type="ECO:0000259" key="7">
    <source>
        <dbReference type="PROSITE" id="PS51742"/>
    </source>
</evidence>
<dbReference type="GO" id="GO:0003680">
    <property type="term" value="F:minor groove of adenine-thymine-rich DNA binding"/>
    <property type="evidence" value="ECO:0007669"/>
    <property type="project" value="UniProtKB-UniRule"/>
</dbReference>
<feature type="compositionally biased region" description="Gly residues" evidence="6">
    <location>
        <begin position="16"/>
        <end position="29"/>
    </location>
</feature>
<dbReference type="PANTHER" id="PTHR31500">
    <property type="entry name" value="AT-HOOK MOTIF NUCLEAR-LOCALIZED PROTEIN 9"/>
    <property type="match status" value="1"/>
</dbReference>
<dbReference type="GO" id="GO:0005634">
    <property type="term" value="C:nucleus"/>
    <property type="evidence" value="ECO:0007669"/>
    <property type="project" value="UniProtKB-SubCell"/>
</dbReference>
<evidence type="ECO:0000256" key="4">
    <source>
        <dbReference type="ARBA" id="ARBA00023163"/>
    </source>
</evidence>
<feature type="domain" description="PPC" evidence="7">
    <location>
        <begin position="97"/>
        <end position="246"/>
    </location>
</feature>
<dbReference type="PANTHER" id="PTHR31500:SF56">
    <property type="entry name" value="AT-HOOK MOTIF NUCLEAR-LOCALIZED PROTEIN"/>
    <property type="match status" value="1"/>
</dbReference>
<feature type="region of interest" description="Disordered" evidence="6">
    <location>
        <begin position="351"/>
        <end position="417"/>
    </location>
</feature>
<comment type="caution">
    <text evidence="8">The sequence shown here is derived from an EMBL/GenBank/DDBJ whole genome shotgun (WGS) entry which is preliminary data.</text>
</comment>
<feature type="compositionally biased region" description="Basic and acidic residues" evidence="6">
    <location>
        <begin position="399"/>
        <end position="410"/>
    </location>
</feature>
<feature type="region of interest" description="Disordered" evidence="6">
    <location>
        <begin position="495"/>
        <end position="568"/>
    </location>
</feature>
<feature type="region of interest" description="Disordered" evidence="6">
    <location>
        <begin position="12"/>
        <end position="80"/>
    </location>
</feature>
<evidence type="ECO:0000256" key="6">
    <source>
        <dbReference type="SAM" id="MobiDB-lite"/>
    </source>
</evidence>
<evidence type="ECO:0000256" key="3">
    <source>
        <dbReference type="ARBA" id="ARBA00023125"/>
    </source>
</evidence>
<dbReference type="EMBL" id="BJWL01000002">
    <property type="protein sequence ID" value="GFY82702.1"/>
    <property type="molecule type" value="Genomic_DNA"/>
</dbReference>
<keyword evidence="9" id="KW-1185">Reference proteome</keyword>
<comment type="function">
    <text evidence="1 5">Transcription factor that specifically binds AT-rich DNA sequences related to the nuclear matrix attachment regions (MARs).</text>
</comment>
<dbReference type="Gene3D" id="3.30.1330.80">
    <property type="entry name" value="Hypothetical protein, similar to alpha- acetolactate decarboxylase, domain 2"/>
    <property type="match status" value="1"/>
</dbReference>
<keyword evidence="3 5" id="KW-0238">DNA-binding</keyword>
<dbReference type="InterPro" id="IPR039605">
    <property type="entry name" value="AHL"/>
</dbReference>
<organism evidence="8 9">
    <name type="scientific">Actinidia rufa</name>
    <dbReference type="NCBI Taxonomy" id="165716"/>
    <lineage>
        <taxon>Eukaryota</taxon>
        <taxon>Viridiplantae</taxon>
        <taxon>Streptophyta</taxon>
        <taxon>Embryophyta</taxon>
        <taxon>Tracheophyta</taxon>
        <taxon>Spermatophyta</taxon>
        <taxon>Magnoliopsida</taxon>
        <taxon>eudicotyledons</taxon>
        <taxon>Gunneridae</taxon>
        <taxon>Pentapetalae</taxon>
        <taxon>asterids</taxon>
        <taxon>Ericales</taxon>
        <taxon>Actinidiaceae</taxon>
        <taxon>Actinidia</taxon>
    </lineage>
</organism>
<dbReference type="Proteomes" id="UP000585474">
    <property type="component" value="Unassembled WGS sequence"/>
</dbReference>
<feature type="region of interest" description="Disordered" evidence="6">
    <location>
        <begin position="172"/>
        <end position="216"/>
    </location>
</feature>
<gene>
    <name evidence="8" type="ORF">Acr_02g0009420</name>
</gene>
<dbReference type="SUPFAM" id="SSF117856">
    <property type="entry name" value="AF0104/ALDC/Ptd012-like"/>
    <property type="match status" value="1"/>
</dbReference>
<name>A0A7J0E8T7_9ERIC</name>
<dbReference type="AlphaFoldDB" id="A0A7J0E8T7"/>
<feature type="compositionally biased region" description="Basic and acidic residues" evidence="6">
    <location>
        <begin position="355"/>
        <end position="366"/>
    </location>
</feature>
<evidence type="ECO:0000313" key="8">
    <source>
        <dbReference type="EMBL" id="GFY82702.1"/>
    </source>
</evidence>
<dbReference type="CDD" id="cd11378">
    <property type="entry name" value="DUF296"/>
    <property type="match status" value="1"/>
</dbReference>
<feature type="compositionally biased region" description="Polar residues" evidence="6">
    <location>
        <begin position="184"/>
        <end position="209"/>
    </location>
</feature>
<keyword evidence="5" id="KW-0539">Nucleus</keyword>
<dbReference type="Pfam" id="PF22936">
    <property type="entry name" value="Pol_BBD"/>
    <property type="match status" value="1"/>
</dbReference>
<evidence type="ECO:0000256" key="2">
    <source>
        <dbReference type="ARBA" id="ARBA00023015"/>
    </source>
</evidence>
<sequence length="568" mass="61895">MVPQVMGMAVNMSLGGTSGGGGNGSGGDVTGKKKRGRPRKYDSDGTLRVSYKSPPPGFFLSPHSSDLSAKKSRGRPPGSGNWQLLASLGELFADTAGWDFTPHVVTVNTGEDVAQKILSFSMKGPRGICVLSANGAVSNVTIHQPGSSGGLLTYEGRFEILSLTGSFTVSENGGVRSRTGRLKPSSSHRSATRSKLSNSEQIRSAQNRRLSIPRDSSLRYEAPAPNGFQIGVQTSPHVPFEVRRVRSTRPMRARETASASVMTDSDNDAFLVSSADENPDWVLDSGSTYHFCRDRKMFSTYAACEGLVRMANNTTNKVVGKGTVPAPHDRREEMLRGRKIRGLYRLEGNVQTGRDAVRHGSSDIRRKNGQGKQQVHTGTQSKRRDTWRSQSGTRAQGDALRHVRKSDQKRPVQPVQDVHRKVPEEGDKVDFEELYIDRRDVAETRGARHLSEKVQALQFGSALPIDEGKIVVGSFMPNGFKAHKRKHQYEPITSPNTVTAATPISQAPPHGNISLTPTSQLPSQNHGEADKQNPNATSTDSVEWNSSELTLAQRPSPDINLSVPLDWS</sequence>
<dbReference type="InterPro" id="IPR054722">
    <property type="entry name" value="PolX-like_BBD"/>
</dbReference>
<feature type="compositionally biased region" description="Polar residues" evidence="6">
    <location>
        <begin position="513"/>
        <end position="550"/>
    </location>
</feature>
<comment type="domain">
    <text evidence="5">The PPC domain mediates interactions between AHL proteins.</text>
</comment>